<feature type="transmembrane region" description="Helical" evidence="5">
    <location>
        <begin position="6"/>
        <end position="25"/>
    </location>
</feature>
<dbReference type="HOGENOM" id="CLU_387693_0_0_7"/>
<feature type="domain" description="PAC" evidence="7">
    <location>
        <begin position="491"/>
        <end position="541"/>
    </location>
</feature>
<dbReference type="InterPro" id="IPR052155">
    <property type="entry name" value="Biofilm_reg_signaling"/>
</dbReference>
<feature type="domain" description="PAS" evidence="6">
    <location>
        <begin position="413"/>
        <end position="468"/>
    </location>
</feature>
<dbReference type="Gene3D" id="3.30.450.350">
    <property type="entry name" value="CHASE domain"/>
    <property type="match status" value="1"/>
</dbReference>
<dbReference type="InterPro" id="IPR006189">
    <property type="entry name" value="CHASE_dom"/>
</dbReference>
<dbReference type="InterPro" id="IPR000700">
    <property type="entry name" value="PAS-assoc_C"/>
</dbReference>
<keyword evidence="11" id="KW-1185">Reference proteome</keyword>
<dbReference type="RefSeq" id="WP_015851969.1">
    <property type="nucleotide sequence ID" value="NC_012881.1"/>
</dbReference>
<dbReference type="CDD" id="cd00130">
    <property type="entry name" value="PAS"/>
    <property type="match status" value="2"/>
</dbReference>
<dbReference type="FunFam" id="3.30.70.270:FF:000001">
    <property type="entry name" value="Diguanylate cyclase domain protein"/>
    <property type="match status" value="1"/>
</dbReference>
<dbReference type="NCBIfam" id="TIGR00254">
    <property type="entry name" value="GGDEF"/>
    <property type="match status" value="1"/>
</dbReference>
<dbReference type="Pfam" id="PF00989">
    <property type="entry name" value="PAS"/>
    <property type="match status" value="1"/>
</dbReference>
<keyword evidence="3 5" id="KW-1133">Transmembrane helix</keyword>
<evidence type="ECO:0000259" key="7">
    <source>
        <dbReference type="PROSITE" id="PS50113"/>
    </source>
</evidence>
<gene>
    <name evidence="10" type="ordered locus">Desal_2093</name>
</gene>
<feature type="domain" description="GGDEF" evidence="9">
    <location>
        <begin position="701"/>
        <end position="835"/>
    </location>
</feature>
<dbReference type="Pfam" id="PF08447">
    <property type="entry name" value="PAS_3"/>
    <property type="match status" value="2"/>
</dbReference>
<evidence type="ECO:0000256" key="3">
    <source>
        <dbReference type="ARBA" id="ARBA00022989"/>
    </source>
</evidence>
<dbReference type="eggNOG" id="COG2199">
    <property type="taxonomic scope" value="Bacteria"/>
</dbReference>
<dbReference type="eggNOG" id="COG5000">
    <property type="taxonomic scope" value="Bacteria"/>
</dbReference>
<dbReference type="InterPro" id="IPR000014">
    <property type="entry name" value="PAS"/>
</dbReference>
<dbReference type="InterPro" id="IPR042240">
    <property type="entry name" value="CHASE_sf"/>
</dbReference>
<dbReference type="Gene3D" id="3.30.450.20">
    <property type="entry name" value="PAS domain"/>
    <property type="match status" value="3"/>
</dbReference>
<dbReference type="InterPro" id="IPR013767">
    <property type="entry name" value="PAS_fold"/>
</dbReference>
<evidence type="ECO:0000259" key="8">
    <source>
        <dbReference type="PROSITE" id="PS50839"/>
    </source>
</evidence>
<keyword evidence="4 5" id="KW-0472">Membrane</keyword>
<dbReference type="SMART" id="SM00086">
    <property type="entry name" value="PAC"/>
    <property type="match status" value="3"/>
</dbReference>
<dbReference type="Pfam" id="PF00990">
    <property type="entry name" value="GGDEF"/>
    <property type="match status" value="1"/>
</dbReference>
<dbReference type="EMBL" id="CP001649">
    <property type="protein sequence ID" value="ACS80153.1"/>
    <property type="molecule type" value="Genomic_DNA"/>
</dbReference>
<name>C6BVV0_MARSD</name>
<dbReference type="AlphaFoldDB" id="C6BVV0"/>
<dbReference type="InterPro" id="IPR043128">
    <property type="entry name" value="Rev_trsase/Diguanyl_cyclase"/>
</dbReference>
<dbReference type="SMART" id="SM01079">
    <property type="entry name" value="CHASE"/>
    <property type="match status" value="1"/>
</dbReference>
<dbReference type="PANTHER" id="PTHR44757">
    <property type="entry name" value="DIGUANYLATE CYCLASE DGCP"/>
    <property type="match status" value="1"/>
</dbReference>
<dbReference type="KEGG" id="dsa:Desal_2093"/>
<evidence type="ECO:0000313" key="11">
    <source>
        <dbReference type="Proteomes" id="UP000002601"/>
    </source>
</evidence>
<feature type="domain" description="PAC" evidence="7">
    <location>
        <begin position="617"/>
        <end position="669"/>
    </location>
</feature>
<dbReference type="Proteomes" id="UP000002601">
    <property type="component" value="Chromosome"/>
</dbReference>
<dbReference type="InterPro" id="IPR000160">
    <property type="entry name" value="GGDEF_dom"/>
</dbReference>
<organism evidence="10 11">
    <name type="scientific">Maridesulfovibrio salexigens (strain ATCC 14822 / DSM 2638 / NCIMB 8403 / VKM B-1763)</name>
    <name type="common">Desulfovibrio salexigens</name>
    <dbReference type="NCBI Taxonomy" id="526222"/>
    <lineage>
        <taxon>Bacteria</taxon>
        <taxon>Pseudomonadati</taxon>
        <taxon>Thermodesulfobacteriota</taxon>
        <taxon>Desulfovibrionia</taxon>
        <taxon>Desulfovibrionales</taxon>
        <taxon>Desulfovibrionaceae</taxon>
        <taxon>Maridesulfovibrio</taxon>
    </lineage>
</organism>
<dbReference type="GO" id="GO:0007165">
    <property type="term" value="P:signal transduction"/>
    <property type="evidence" value="ECO:0007669"/>
    <property type="project" value="UniProtKB-ARBA"/>
</dbReference>
<dbReference type="Pfam" id="PF03924">
    <property type="entry name" value="CHASE"/>
    <property type="match status" value="1"/>
</dbReference>
<dbReference type="STRING" id="526222.Desal_2093"/>
<dbReference type="PROSITE" id="PS50112">
    <property type="entry name" value="PAS"/>
    <property type="match status" value="1"/>
</dbReference>
<dbReference type="NCBIfam" id="TIGR00229">
    <property type="entry name" value="sensory_box"/>
    <property type="match status" value="1"/>
</dbReference>
<dbReference type="InterPro" id="IPR035965">
    <property type="entry name" value="PAS-like_dom_sf"/>
</dbReference>
<feature type="domain" description="CHASE" evidence="8">
    <location>
        <begin position="100"/>
        <end position="239"/>
    </location>
</feature>
<dbReference type="SMART" id="SM00267">
    <property type="entry name" value="GGDEF"/>
    <property type="match status" value="1"/>
</dbReference>
<dbReference type="CDD" id="cd01949">
    <property type="entry name" value="GGDEF"/>
    <property type="match status" value="1"/>
</dbReference>
<evidence type="ECO:0000259" key="6">
    <source>
        <dbReference type="PROSITE" id="PS50112"/>
    </source>
</evidence>
<dbReference type="SUPFAM" id="SSF55073">
    <property type="entry name" value="Nucleotide cyclase"/>
    <property type="match status" value="1"/>
</dbReference>
<evidence type="ECO:0000256" key="1">
    <source>
        <dbReference type="ARBA" id="ARBA00004370"/>
    </source>
</evidence>
<accession>C6BVV0</accession>
<keyword evidence="2 5" id="KW-0812">Transmembrane</keyword>
<dbReference type="GO" id="GO:0016020">
    <property type="term" value="C:membrane"/>
    <property type="evidence" value="ECO:0007669"/>
    <property type="project" value="UniProtKB-SubCell"/>
</dbReference>
<sequence length="838" mass="94260">MIKRVLPRIAIILIFILALDFFLIGQLSREQMNDQRVEVSLQLAALRARLEKEITKNLLLVQGTANYIAIAPDQSQEKFARYAKEALSGENLLKNLGAAPDFVMRFVYPLEGNLKIVGMDYRKLPNQWKQAKRVKETGEMVIAGPLDLFQGGTGLIGRAPVFVESDKGKKFWGIVSAVIDVDKLFKVVDISDTGLDIAIRGVDGLGEEGDVFLGPPQLFTTPKAVRMPVTFPSGSWVLVAMPHGGWTHSHPLAFIVHTLLGLLLAATSFGVYRSAKRDFAIQAIQQNLNQAQSIAHLGSWRLDHINEEIWWSDETYRIFGVDKNTFVPTLERFLDMVHPDDMQKFLDAFQSSTDSCSEYEVNHRIIRPSGEIRHVQERGGTVCLLSGKTPTHAMGTVLDVTERALAEEELRASEEKMRAMSESSYDAVIVVDVNDVISFWNSAAEKMFGWKAEEVIGKQLHQLISPKEYHHQVTKGMKDFAQTGQGPLIGRVKEMPAVRRNGEVFLAERSVTSFKLGDSYLAVGSVRDITERKRLEQELRHYANRLTLASKAGGIGVWEWNLRTNDLKWDDQMFRLYGLESGEFDGIYEIWKSRVHPDDLYNVEQSLQIATEHTGFWESEFRVIWPSNQVRCIKAAALIEKNADGKPELLIGVNWDVTESREKENQLRRMATTDDMTKLNNRRYFIELVKSEIERSIRYSRPLSLVMFDVDKFKAVNDTYGHDVGDMVLKAIAATAKGVLRDVDIIGRLGGEEFAVGLPETDLKGAMLLAERLRVVLEEASVELPDGGIVDFTVSLGVAVLDRSITDVDVLLKHADLALYAAKENGRNRVEAYTQMMD</sequence>
<dbReference type="GO" id="GO:0003824">
    <property type="term" value="F:catalytic activity"/>
    <property type="evidence" value="ECO:0007669"/>
    <property type="project" value="UniProtKB-ARBA"/>
</dbReference>
<dbReference type="InterPro" id="IPR029787">
    <property type="entry name" value="Nucleotide_cyclase"/>
</dbReference>
<proteinExistence type="predicted"/>
<evidence type="ECO:0000256" key="2">
    <source>
        <dbReference type="ARBA" id="ARBA00022692"/>
    </source>
</evidence>
<comment type="subcellular location">
    <subcellularLocation>
        <location evidence="1">Membrane</location>
    </subcellularLocation>
</comment>
<dbReference type="PROSITE" id="PS50113">
    <property type="entry name" value="PAC"/>
    <property type="match status" value="3"/>
</dbReference>
<dbReference type="GO" id="GO:0006355">
    <property type="term" value="P:regulation of DNA-templated transcription"/>
    <property type="evidence" value="ECO:0007669"/>
    <property type="project" value="InterPro"/>
</dbReference>
<reference evidence="10 11" key="1">
    <citation type="submission" date="2009-06" db="EMBL/GenBank/DDBJ databases">
        <title>Complete sequence of Desulfovibrio salexigens DSM 2638.</title>
        <authorList>
            <consortium name="US DOE Joint Genome Institute"/>
            <person name="Lucas S."/>
            <person name="Copeland A."/>
            <person name="Lapidus A."/>
            <person name="Glavina del Rio T."/>
            <person name="Tice H."/>
            <person name="Bruce D."/>
            <person name="Goodwin L."/>
            <person name="Pitluck S."/>
            <person name="Munk A.C."/>
            <person name="Brettin T."/>
            <person name="Detter J.C."/>
            <person name="Han C."/>
            <person name="Tapia R."/>
            <person name="Larimer F."/>
            <person name="Land M."/>
            <person name="Hauser L."/>
            <person name="Kyrpides N."/>
            <person name="Anderson I."/>
            <person name="Wall J.D."/>
            <person name="Arkin A.P."/>
            <person name="Dehal P."/>
            <person name="Chivian D."/>
            <person name="Giles B."/>
            <person name="Hazen T.C."/>
        </authorList>
    </citation>
    <scope>NUCLEOTIDE SEQUENCE [LARGE SCALE GENOMIC DNA]</scope>
    <source>
        <strain evidence="11">ATCC 14822 / DSM 2638 / NCIMB 8403 / VKM B-1763</strain>
    </source>
</reference>
<dbReference type="PANTHER" id="PTHR44757:SF2">
    <property type="entry name" value="BIOFILM ARCHITECTURE MAINTENANCE PROTEIN MBAA"/>
    <property type="match status" value="1"/>
</dbReference>
<feature type="domain" description="PAC" evidence="7">
    <location>
        <begin position="359"/>
        <end position="412"/>
    </location>
</feature>
<dbReference type="InterPro" id="IPR001610">
    <property type="entry name" value="PAC"/>
</dbReference>
<dbReference type="PROSITE" id="PS50839">
    <property type="entry name" value="CHASE"/>
    <property type="match status" value="1"/>
</dbReference>
<dbReference type="PROSITE" id="PS50887">
    <property type="entry name" value="GGDEF"/>
    <property type="match status" value="1"/>
</dbReference>
<protein>
    <submittedName>
        <fullName evidence="10">Diguanylate cyclase with PAS/PAC sensor</fullName>
    </submittedName>
</protein>
<dbReference type="InterPro" id="IPR013655">
    <property type="entry name" value="PAS_fold_3"/>
</dbReference>
<dbReference type="eggNOG" id="COG3452">
    <property type="taxonomic scope" value="Bacteria"/>
</dbReference>
<evidence type="ECO:0000259" key="9">
    <source>
        <dbReference type="PROSITE" id="PS50887"/>
    </source>
</evidence>
<dbReference type="Gene3D" id="3.30.70.270">
    <property type="match status" value="1"/>
</dbReference>
<dbReference type="Gene3D" id="2.10.70.100">
    <property type="match status" value="2"/>
</dbReference>
<evidence type="ECO:0000256" key="4">
    <source>
        <dbReference type="ARBA" id="ARBA00023136"/>
    </source>
</evidence>
<evidence type="ECO:0000313" key="10">
    <source>
        <dbReference type="EMBL" id="ACS80153.1"/>
    </source>
</evidence>
<dbReference type="SUPFAM" id="SSF55785">
    <property type="entry name" value="PYP-like sensor domain (PAS domain)"/>
    <property type="match status" value="3"/>
</dbReference>
<evidence type="ECO:0000256" key="5">
    <source>
        <dbReference type="SAM" id="Phobius"/>
    </source>
</evidence>
<dbReference type="SMART" id="SM00091">
    <property type="entry name" value="PAS"/>
    <property type="match status" value="3"/>
</dbReference>